<dbReference type="Gene3D" id="3.30.460.40">
    <property type="match status" value="1"/>
</dbReference>
<accession>A0A255ZQ86</accession>
<dbReference type="Proteomes" id="UP000216035">
    <property type="component" value="Unassembled WGS sequence"/>
</dbReference>
<name>A0A255ZQ86_9FLAO</name>
<dbReference type="InterPro" id="IPR043519">
    <property type="entry name" value="NT_sf"/>
</dbReference>
<sequence length="229" mass="26100">MHNKIINLALVAKVAQGLQELRAKMVFIGGAVISLYTDDPAAEEIRPTTDIDLTINLANFNDWAQMQERLAELGFYPDPHGQSICSYKYQDIAIDIMPAENSSIGVSNVWYKPGFDYLEQVTLEDGTEINILPAPYFLATKLEAYNDRGKNDFYGSHDFEDIIYLIDNRTTIVEEILAADVIVRNYIKDELSVIKNHPQADEILAMHIHPLIRSERFEILLEKIEQIIK</sequence>
<protein>
    <recommendedName>
        <fullName evidence="3">Nucleotidyl transferase AbiEii/AbiGii toxin family protein</fullName>
    </recommendedName>
</protein>
<dbReference type="SUPFAM" id="SSF81301">
    <property type="entry name" value="Nucleotidyltransferase"/>
    <property type="match status" value="1"/>
</dbReference>
<organism evidence="1 2">
    <name type="scientific">Flavobacterium aurantiibacter</name>
    <dbReference type="NCBI Taxonomy" id="2023067"/>
    <lineage>
        <taxon>Bacteria</taxon>
        <taxon>Pseudomonadati</taxon>
        <taxon>Bacteroidota</taxon>
        <taxon>Flavobacteriia</taxon>
        <taxon>Flavobacteriales</taxon>
        <taxon>Flavobacteriaceae</taxon>
        <taxon>Flavobacterium</taxon>
    </lineage>
</organism>
<dbReference type="AlphaFoldDB" id="A0A255ZQ86"/>
<proteinExistence type="predicted"/>
<comment type="caution">
    <text evidence="1">The sequence shown here is derived from an EMBL/GenBank/DDBJ whole genome shotgun (WGS) entry which is preliminary data.</text>
</comment>
<dbReference type="EMBL" id="NOXX01000201">
    <property type="protein sequence ID" value="OYQ43581.1"/>
    <property type="molecule type" value="Genomic_DNA"/>
</dbReference>
<evidence type="ECO:0008006" key="3">
    <source>
        <dbReference type="Google" id="ProtNLM"/>
    </source>
</evidence>
<dbReference type="RefSeq" id="WP_094486548.1">
    <property type="nucleotide sequence ID" value="NZ_NOXX01000201.1"/>
</dbReference>
<gene>
    <name evidence="1" type="ORF">CHX27_09535</name>
</gene>
<reference evidence="1 2" key="1">
    <citation type="submission" date="2017-07" db="EMBL/GenBank/DDBJ databases">
        <title>Flavobacterium cyanobacteriorum sp. nov., isolated from cyanobacterial aggregates in a eutrophic lake.</title>
        <authorList>
            <person name="Cai H."/>
        </authorList>
    </citation>
    <scope>NUCLEOTIDE SEQUENCE [LARGE SCALE GENOMIC DNA]</scope>
    <source>
        <strain evidence="1 2">TH167</strain>
    </source>
</reference>
<keyword evidence="2" id="KW-1185">Reference proteome</keyword>
<evidence type="ECO:0000313" key="2">
    <source>
        <dbReference type="Proteomes" id="UP000216035"/>
    </source>
</evidence>
<evidence type="ECO:0000313" key="1">
    <source>
        <dbReference type="EMBL" id="OYQ43581.1"/>
    </source>
</evidence>
<dbReference type="OrthoDB" id="114489at2"/>